<name>A0AB34YRH6_9HYPH</name>
<organism evidence="1 2">
    <name type="scientific">Brucella pecoris</name>
    <dbReference type="NCBI Taxonomy" id="867683"/>
    <lineage>
        <taxon>Bacteria</taxon>
        <taxon>Pseudomonadati</taxon>
        <taxon>Pseudomonadota</taxon>
        <taxon>Alphaproteobacteria</taxon>
        <taxon>Hyphomicrobiales</taxon>
        <taxon>Brucellaceae</taxon>
        <taxon>Brucella/Ochrobactrum group</taxon>
        <taxon>Brucella</taxon>
    </lineage>
</organism>
<evidence type="ECO:0000313" key="2">
    <source>
        <dbReference type="Proteomes" id="UP000553980"/>
    </source>
</evidence>
<dbReference type="Proteomes" id="UP000553980">
    <property type="component" value="Unassembled WGS sequence"/>
</dbReference>
<keyword evidence="2" id="KW-1185">Reference proteome</keyword>
<sequence length="34" mass="3946">MDRIALFQMTSVFNVSMVRDVCSSYTSGYFLRYG</sequence>
<gene>
    <name evidence="1" type="ORF">GGQ79_002414</name>
</gene>
<dbReference type="AlphaFoldDB" id="A0AB34YRH6"/>
<accession>A0AB34YRH6</accession>
<proteinExistence type="predicted"/>
<dbReference type="EMBL" id="JACIEX010000004">
    <property type="protein sequence ID" value="MBB4093902.1"/>
    <property type="molecule type" value="Genomic_DNA"/>
</dbReference>
<protein>
    <submittedName>
        <fullName evidence="1">Uncharacterized protein</fullName>
    </submittedName>
</protein>
<comment type="caution">
    <text evidence="1">The sequence shown here is derived from an EMBL/GenBank/DDBJ whole genome shotgun (WGS) entry which is preliminary data.</text>
</comment>
<evidence type="ECO:0000313" key="1">
    <source>
        <dbReference type="EMBL" id="MBB4093902.1"/>
    </source>
</evidence>
<reference evidence="1 2" key="1">
    <citation type="submission" date="2020-08" db="EMBL/GenBank/DDBJ databases">
        <title>Genomic Encyclopedia of Type Strains, Phase IV (KMG-IV): sequencing the most valuable type-strain genomes for metagenomic binning, comparative biology and taxonomic classification.</title>
        <authorList>
            <person name="Goeker M."/>
        </authorList>
    </citation>
    <scope>NUCLEOTIDE SEQUENCE [LARGE SCALE GENOMIC DNA]</scope>
    <source>
        <strain evidence="1 2">DSM 23868</strain>
    </source>
</reference>